<keyword evidence="2" id="KW-1133">Transmembrane helix</keyword>
<feature type="domain" description="UBX" evidence="3">
    <location>
        <begin position="332"/>
        <end position="412"/>
    </location>
</feature>
<dbReference type="Pfam" id="PF00789">
    <property type="entry name" value="UBX"/>
    <property type="match status" value="1"/>
</dbReference>
<keyword evidence="5" id="KW-1185">Reference proteome</keyword>
<dbReference type="Gene3D" id="3.40.30.10">
    <property type="entry name" value="Glutaredoxin"/>
    <property type="match status" value="1"/>
</dbReference>
<dbReference type="InterPro" id="IPR036249">
    <property type="entry name" value="Thioredoxin-like_sf"/>
</dbReference>
<feature type="coiled-coil region" evidence="1">
    <location>
        <begin position="247"/>
        <end position="310"/>
    </location>
</feature>
<dbReference type="Gene3D" id="3.10.20.90">
    <property type="entry name" value="Phosphatidylinositol 3-kinase Catalytic Subunit, Chain A, domain 1"/>
    <property type="match status" value="1"/>
</dbReference>
<dbReference type="InterPro" id="IPR050730">
    <property type="entry name" value="UBX_domain-protein"/>
</dbReference>
<dbReference type="RefSeq" id="XP_017988725.1">
    <property type="nucleotide sequence ID" value="XM_018133149.1"/>
</dbReference>
<dbReference type="STRING" id="45286.A0A0X8HUM4"/>
<evidence type="ECO:0000259" key="3">
    <source>
        <dbReference type="PROSITE" id="PS50033"/>
    </source>
</evidence>
<dbReference type="GO" id="GO:0036503">
    <property type="term" value="P:ERAD pathway"/>
    <property type="evidence" value="ECO:0007669"/>
    <property type="project" value="TreeGrafter"/>
</dbReference>
<accession>A0A0X8HUM4</accession>
<dbReference type="SMART" id="SM00594">
    <property type="entry name" value="UAS"/>
    <property type="match status" value="1"/>
</dbReference>
<keyword evidence="2" id="KW-0472">Membrane</keyword>
<dbReference type="Proteomes" id="UP000243052">
    <property type="component" value="Chromosome vi"/>
</dbReference>
<gene>
    <name evidence="4" type="ORF">AW171_hschr63700</name>
</gene>
<dbReference type="SMART" id="SM00166">
    <property type="entry name" value="UBX"/>
    <property type="match status" value="1"/>
</dbReference>
<name>A0A0X8HUM4_9SACH</name>
<dbReference type="InterPro" id="IPR029071">
    <property type="entry name" value="Ubiquitin-like_domsf"/>
</dbReference>
<keyword evidence="2" id="KW-0812">Transmembrane</keyword>
<dbReference type="GO" id="GO:0005783">
    <property type="term" value="C:endoplasmic reticulum"/>
    <property type="evidence" value="ECO:0007669"/>
    <property type="project" value="TreeGrafter"/>
</dbReference>
<dbReference type="PANTHER" id="PTHR23322">
    <property type="entry name" value="FAS-ASSOCIATED PROTEIN"/>
    <property type="match status" value="1"/>
</dbReference>
<dbReference type="GO" id="GO:0043130">
    <property type="term" value="F:ubiquitin binding"/>
    <property type="evidence" value="ECO:0007669"/>
    <property type="project" value="TreeGrafter"/>
</dbReference>
<dbReference type="EMBL" id="CP014246">
    <property type="protein sequence ID" value="AMD21729.1"/>
    <property type="molecule type" value="Genomic_DNA"/>
</dbReference>
<reference evidence="4 5" key="1">
    <citation type="submission" date="2016-01" db="EMBL/GenBank/DDBJ databases">
        <title>Genome sequence of the yeast Holleya sinecauda.</title>
        <authorList>
            <person name="Dietrich F.S."/>
        </authorList>
    </citation>
    <scope>NUCLEOTIDE SEQUENCE [LARGE SCALE GENOMIC DNA]</scope>
    <source>
        <strain evidence="4 5">ATCC 58844</strain>
    </source>
</reference>
<organism evidence="4 5">
    <name type="scientific">Eremothecium sinecaudum</name>
    <dbReference type="NCBI Taxonomy" id="45286"/>
    <lineage>
        <taxon>Eukaryota</taxon>
        <taxon>Fungi</taxon>
        <taxon>Dikarya</taxon>
        <taxon>Ascomycota</taxon>
        <taxon>Saccharomycotina</taxon>
        <taxon>Saccharomycetes</taxon>
        <taxon>Saccharomycetales</taxon>
        <taxon>Saccharomycetaceae</taxon>
        <taxon>Eremothecium</taxon>
    </lineage>
</organism>
<evidence type="ECO:0000313" key="4">
    <source>
        <dbReference type="EMBL" id="AMD21729.1"/>
    </source>
</evidence>
<dbReference type="AlphaFoldDB" id="A0A0X8HUM4"/>
<dbReference type="OrthoDB" id="1026733at2759"/>
<proteinExistence type="predicted"/>
<sequence length="429" mass="50009">MFREFFQRFLNPQTPTFIELPGGFPEERTEEATSASSGNNIKDKILHCLITPPLLLLYFILSVTLFIIDTFKPIRKLVVFYDNNRFRNSEEYSNHYQALVDNIISDCGRYNLSAREPPTLGETHSFYSLYNTENGLLLPNMIQGGYSDLLKTCTEQGKFALIYIHDPMLPSPLEYVHRLLTSEEMINMIRRYQMLLWFGSVTTAEGLQVANYLRARQFPFIGFLTLKSETKLEFICRIEGKLFDFSLSSLESKLQAAYSKLLVLRQQRQNRELQRLVMEQQDYRYQQSLMRDQERSRASDEARLQEQQQQEEEGLKKQWLLWRKSVLHPEPTEGDICRLGIRTNTGRLVRKFDASLPIEEVYAFVELHLLGVLSNNETYEADSAPDYNYSYNFKLTTPVPRVELDPEKLIRDEAAIYPSGTVVYEQSDV</sequence>
<dbReference type="PROSITE" id="PS50033">
    <property type="entry name" value="UBX"/>
    <property type="match status" value="1"/>
</dbReference>
<dbReference type="GeneID" id="28725034"/>
<evidence type="ECO:0000313" key="5">
    <source>
        <dbReference type="Proteomes" id="UP000243052"/>
    </source>
</evidence>
<dbReference type="InterPro" id="IPR006577">
    <property type="entry name" value="UAS"/>
</dbReference>
<keyword evidence="1" id="KW-0175">Coiled coil</keyword>
<protein>
    <submittedName>
        <fullName evidence="4">HFL127Cp</fullName>
    </submittedName>
</protein>
<feature type="transmembrane region" description="Helical" evidence="2">
    <location>
        <begin position="45"/>
        <end position="68"/>
    </location>
</feature>
<dbReference type="PANTHER" id="PTHR23322:SF103">
    <property type="entry name" value="UBX DOMAIN-CONTAINING PROTEIN 3"/>
    <property type="match status" value="1"/>
</dbReference>
<dbReference type="SUPFAM" id="SSF52833">
    <property type="entry name" value="Thioredoxin-like"/>
    <property type="match status" value="1"/>
</dbReference>
<dbReference type="InterPro" id="IPR001012">
    <property type="entry name" value="UBX_dom"/>
</dbReference>
<evidence type="ECO:0000256" key="2">
    <source>
        <dbReference type="SAM" id="Phobius"/>
    </source>
</evidence>
<evidence type="ECO:0000256" key="1">
    <source>
        <dbReference type="SAM" id="Coils"/>
    </source>
</evidence>
<dbReference type="SUPFAM" id="SSF54236">
    <property type="entry name" value="Ubiquitin-like"/>
    <property type="match status" value="1"/>
</dbReference>